<feature type="chain" id="PRO_5035817580" description="Peptidase A1 domain-containing protein" evidence="4">
    <location>
        <begin position="24"/>
        <end position="482"/>
    </location>
</feature>
<organism evidence="6 7">
    <name type="scientific">Triticum urartu</name>
    <name type="common">Red wild einkorn</name>
    <name type="synonym">Crithodium urartu</name>
    <dbReference type="NCBI Taxonomy" id="4572"/>
    <lineage>
        <taxon>Eukaryota</taxon>
        <taxon>Viridiplantae</taxon>
        <taxon>Streptophyta</taxon>
        <taxon>Embryophyta</taxon>
        <taxon>Tracheophyta</taxon>
        <taxon>Spermatophyta</taxon>
        <taxon>Magnoliopsida</taxon>
        <taxon>Liliopsida</taxon>
        <taxon>Poales</taxon>
        <taxon>Poaceae</taxon>
        <taxon>BOP clade</taxon>
        <taxon>Pooideae</taxon>
        <taxon>Triticodae</taxon>
        <taxon>Triticeae</taxon>
        <taxon>Triticinae</taxon>
        <taxon>Triticum</taxon>
    </lineage>
</organism>
<accession>A0A8R7UX48</accession>
<dbReference type="EnsemblPlants" id="TuG1812G0700000576.01.T01">
    <property type="protein sequence ID" value="TuG1812G0700000576.01.T01"/>
    <property type="gene ID" value="TuG1812G0700000576.01"/>
</dbReference>
<dbReference type="OrthoDB" id="669815at2759"/>
<gene>
    <name evidence="6" type="primary">LOC125521653</name>
</gene>
<dbReference type="InterPro" id="IPR032861">
    <property type="entry name" value="TAXi_N"/>
</dbReference>
<dbReference type="Gene3D" id="2.40.70.10">
    <property type="entry name" value="Acid Proteases"/>
    <property type="match status" value="2"/>
</dbReference>
<proteinExistence type="inferred from homology"/>
<evidence type="ECO:0000313" key="7">
    <source>
        <dbReference type="Proteomes" id="UP000015106"/>
    </source>
</evidence>
<dbReference type="InterPro" id="IPR032799">
    <property type="entry name" value="TAXi_C"/>
</dbReference>
<dbReference type="AlphaFoldDB" id="A0A8R7UX48"/>
<evidence type="ECO:0000313" key="6">
    <source>
        <dbReference type="EnsemblPlants" id="TuG1812G0700000576.01.T01"/>
    </source>
</evidence>
<dbReference type="Gramene" id="TuG1812G0700000576.01.T01">
    <property type="protein sequence ID" value="TuG1812G0700000576.01.T01"/>
    <property type="gene ID" value="TuG1812G0700000576.01"/>
</dbReference>
<dbReference type="Pfam" id="PF14541">
    <property type="entry name" value="TAXi_C"/>
    <property type="match status" value="1"/>
</dbReference>
<keyword evidence="4" id="KW-0732">Signal</keyword>
<comment type="similarity">
    <text evidence="1">Belongs to the peptidase A1 family.</text>
</comment>
<feature type="active site" evidence="2">
    <location>
        <position position="161"/>
    </location>
</feature>
<dbReference type="InterPro" id="IPR001461">
    <property type="entry name" value="Aspartic_peptidase_A1"/>
</dbReference>
<dbReference type="GO" id="GO:0006508">
    <property type="term" value="P:proteolysis"/>
    <property type="evidence" value="ECO:0007669"/>
    <property type="project" value="InterPro"/>
</dbReference>
<evidence type="ECO:0000256" key="1">
    <source>
        <dbReference type="ARBA" id="ARBA00007447"/>
    </source>
</evidence>
<dbReference type="GO" id="GO:0004190">
    <property type="term" value="F:aspartic-type endopeptidase activity"/>
    <property type="evidence" value="ECO:0007669"/>
    <property type="project" value="InterPro"/>
</dbReference>
<dbReference type="InterPro" id="IPR021109">
    <property type="entry name" value="Peptidase_aspartic_dom_sf"/>
</dbReference>
<keyword evidence="7" id="KW-1185">Reference proteome</keyword>
<feature type="domain" description="Peptidase A1" evidence="5">
    <location>
        <begin position="144"/>
        <end position="478"/>
    </location>
</feature>
<sequence>MTISAMPLLLLLLVSLSVGSCVGDHHQLLNFMTVKTSSLKHIAEGAVCSGHKVTMPSGDGVRWVPMNRPHGPCSSAAATTVVDGMLLWDQLRTSSIRRKLSGGRAGDGLPVIHSREAKTSNIDSSMTAKSTLGGSGGTSSTTMERTSEHLYSKVSQTVVVDTSSDIPWVQCLPCPAPQCHLQKDQLYDPANSSTYAPIPCGSPACTELGSSHSSGCSAGSDQCKYILDYGDGRATAGTYVTDTLTLSPTIAVKGFRFGCSHAVRGTFSDQTAGVLALGGGAGSLLAQTAETFGNAFSYCVPHPSSDGFLSLGGPVGNSSQFTSTPLIKNQHAPTFYIVRLEAITVAGRRLDVPPATFAGGAVMDSGAVVTQLPPSAYAALRAAFRSAMTAYGPLADPVRNLDTCYDLTRFPEVNVPKVSLVFAGGATLELEPASIMLDGCLAFTASPGGHGSIGFIGNVQQQTYEVLYDVGSGSVGFRSGAC</sequence>
<reference evidence="6" key="3">
    <citation type="submission" date="2022-06" db="UniProtKB">
        <authorList>
            <consortium name="EnsemblPlants"/>
        </authorList>
    </citation>
    <scope>IDENTIFICATION</scope>
</reference>
<dbReference type="PROSITE" id="PS51767">
    <property type="entry name" value="PEPTIDASE_A1"/>
    <property type="match status" value="1"/>
</dbReference>
<dbReference type="GeneID" id="125521653"/>
<feature type="active site" evidence="2">
    <location>
        <position position="364"/>
    </location>
</feature>
<dbReference type="RefSeq" id="XP_048542667.1">
    <property type="nucleotide sequence ID" value="XM_048686710.1"/>
</dbReference>
<evidence type="ECO:0000256" key="2">
    <source>
        <dbReference type="PIRSR" id="PIRSR601461-1"/>
    </source>
</evidence>
<reference evidence="7" key="1">
    <citation type="journal article" date="2013" name="Nature">
        <title>Draft genome of the wheat A-genome progenitor Triticum urartu.</title>
        <authorList>
            <person name="Ling H.Q."/>
            <person name="Zhao S."/>
            <person name="Liu D."/>
            <person name="Wang J."/>
            <person name="Sun H."/>
            <person name="Zhang C."/>
            <person name="Fan H."/>
            <person name="Li D."/>
            <person name="Dong L."/>
            <person name="Tao Y."/>
            <person name="Gao C."/>
            <person name="Wu H."/>
            <person name="Li Y."/>
            <person name="Cui Y."/>
            <person name="Guo X."/>
            <person name="Zheng S."/>
            <person name="Wang B."/>
            <person name="Yu K."/>
            <person name="Liang Q."/>
            <person name="Yang W."/>
            <person name="Lou X."/>
            <person name="Chen J."/>
            <person name="Feng M."/>
            <person name="Jian J."/>
            <person name="Zhang X."/>
            <person name="Luo G."/>
            <person name="Jiang Y."/>
            <person name="Liu J."/>
            <person name="Wang Z."/>
            <person name="Sha Y."/>
            <person name="Zhang B."/>
            <person name="Wu H."/>
            <person name="Tang D."/>
            <person name="Shen Q."/>
            <person name="Xue P."/>
            <person name="Zou S."/>
            <person name="Wang X."/>
            <person name="Liu X."/>
            <person name="Wang F."/>
            <person name="Yang Y."/>
            <person name="An X."/>
            <person name="Dong Z."/>
            <person name="Zhang K."/>
            <person name="Zhang X."/>
            <person name="Luo M.C."/>
            <person name="Dvorak J."/>
            <person name="Tong Y."/>
            <person name="Wang J."/>
            <person name="Yang H."/>
            <person name="Li Z."/>
            <person name="Wang D."/>
            <person name="Zhang A."/>
            <person name="Wang J."/>
        </authorList>
    </citation>
    <scope>NUCLEOTIDE SEQUENCE</scope>
    <source>
        <strain evidence="7">cv. G1812</strain>
    </source>
</reference>
<dbReference type="Pfam" id="PF14543">
    <property type="entry name" value="TAXi_N"/>
    <property type="match status" value="1"/>
</dbReference>
<dbReference type="FunFam" id="2.40.70.10:FF:000013">
    <property type="entry name" value="Aspartyl protease AED1"/>
    <property type="match status" value="1"/>
</dbReference>
<feature type="region of interest" description="Disordered" evidence="3">
    <location>
        <begin position="122"/>
        <end position="148"/>
    </location>
</feature>
<dbReference type="PANTHER" id="PTHR13683">
    <property type="entry name" value="ASPARTYL PROTEASES"/>
    <property type="match status" value="1"/>
</dbReference>
<dbReference type="PANTHER" id="PTHR13683:SF605">
    <property type="entry name" value="GENOME ASSEMBLY, CHROMOSOME: II"/>
    <property type="match status" value="1"/>
</dbReference>
<evidence type="ECO:0000256" key="3">
    <source>
        <dbReference type="SAM" id="MobiDB-lite"/>
    </source>
</evidence>
<evidence type="ECO:0000256" key="4">
    <source>
        <dbReference type="SAM" id="SignalP"/>
    </source>
</evidence>
<dbReference type="InterPro" id="IPR033121">
    <property type="entry name" value="PEPTIDASE_A1"/>
</dbReference>
<name>A0A8R7UX48_TRIUA</name>
<dbReference type="Proteomes" id="UP000015106">
    <property type="component" value="Chromosome 7"/>
</dbReference>
<dbReference type="KEGG" id="tua:125521653"/>
<dbReference type="SUPFAM" id="SSF50630">
    <property type="entry name" value="Acid proteases"/>
    <property type="match status" value="1"/>
</dbReference>
<protein>
    <recommendedName>
        <fullName evidence="5">Peptidase A1 domain-containing protein</fullName>
    </recommendedName>
</protein>
<feature type="signal peptide" evidence="4">
    <location>
        <begin position="1"/>
        <end position="23"/>
    </location>
</feature>
<reference evidence="6" key="2">
    <citation type="submission" date="2018-03" db="EMBL/GenBank/DDBJ databases">
        <title>The Triticum urartu genome reveals the dynamic nature of wheat genome evolution.</title>
        <authorList>
            <person name="Ling H."/>
            <person name="Ma B."/>
            <person name="Shi X."/>
            <person name="Liu H."/>
            <person name="Dong L."/>
            <person name="Sun H."/>
            <person name="Cao Y."/>
            <person name="Gao Q."/>
            <person name="Zheng S."/>
            <person name="Li Y."/>
            <person name="Yu Y."/>
            <person name="Du H."/>
            <person name="Qi M."/>
            <person name="Li Y."/>
            <person name="Yu H."/>
            <person name="Cui Y."/>
            <person name="Wang N."/>
            <person name="Chen C."/>
            <person name="Wu H."/>
            <person name="Zhao Y."/>
            <person name="Zhang J."/>
            <person name="Li Y."/>
            <person name="Zhou W."/>
            <person name="Zhang B."/>
            <person name="Hu W."/>
            <person name="Eijk M."/>
            <person name="Tang J."/>
            <person name="Witsenboer H."/>
            <person name="Zhao S."/>
            <person name="Li Z."/>
            <person name="Zhang A."/>
            <person name="Wang D."/>
            <person name="Liang C."/>
        </authorList>
    </citation>
    <scope>NUCLEOTIDE SEQUENCE [LARGE SCALE GENOMIC DNA]</scope>
    <source>
        <strain evidence="6">cv. G1812</strain>
    </source>
</reference>
<evidence type="ECO:0000259" key="5">
    <source>
        <dbReference type="PROSITE" id="PS51767"/>
    </source>
</evidence>